<protein>
    <recommendedName>
        <fullName evidence="5">HECT domain-containing protein</fullName>
    </recommendedName>
</protein>
<dbReference type="Proteomes" id="UP001187315">
    <property type="component" value="Unassembled WGS sequence"/>
</dbReference>
<proteinExistence type="predicted"/>
<comment type="caution">
    <text evidence="3">Lacks conserved residue(s) required for the propagation of feature annotation.</text>
</comment>
<organism evidence="6 7">
    <name type="scientific">Tachysurus vachellii</name>
    <name type="common">Darkbarbel catfish</name>
    <name type="synonym">Pelteobagrus vachellii</name>
    <dbReference type="NCBI Taxonomy" id="175792"/>
    <lineage>
        <taxon>Eukaryota</taxon>
        <taxon>Metazoa</taxon>
        <taxon>Chordata</taxon>
        <taxon>Craniata</taxon>
        <taxon>Vertebrata</taxon>
        <taxon>Euteleostomi</taxon>
        <taxon>Actinopterygii</taxon>
        <taxon>Neopterygii</taxon>
        <taxon>Teleostei</taxon>
        <taxon>Ostariophysi</taxon>
        <taxon>Siluriformes</taxon>
        <taxon>Bagridae</taxon>
        <taxon>Tachysurus</taxon>
    </lineage>
</organism>
<dbReference type="SUPFAM" id="SSF56204">
    <property type="entry name" value="Hect, E3 ligase catalytic domain"/>
    <property type="match status" value="1"/>
</dbReference>
<feature type="compositionally biased region" description="Polar residues" evidence="4">
    <location>
        <begin position="88"/>
        <end position="106"/>
    </location>
</feature>
<evidence type="ECO:0000313" key="7">
    <source>
        <dbReference type="Proteomes" id="UP001187315"/>
    </source>
</evidence>
<sequence length="268" mass="29723">MMPHSLSPVVIKLSGVQPPKLFLQMHLASQKTTMQCLVVLLSSPLMVLYSHLAQSSFCHLHCDDKRDCPSTNASAVNSDHSPPISGAIASTVSSASSNNETRTPYSDSKISLKGIMEKIVSRINNDETVRFNIIRRNVWDGTSRAMDCSNFAPEKKMDIKFTDDYGISEGAIDNGGPTREFFRLCLYEIKDNIGIFEGSRQCTVKARIEHINDDETRSQVQSILEAETESQLEDAIARAASLISLVGHNVLVTLKTKEETAMDLAHWY</sequence>
<dbReference type="Gene3D" id="3.90.1750.10">
    <property type="entry name" value="Hect, E3 ligase catalytic domains"/>
    <property type="match status" value="1"/>
</dbReference>
<keyword evidence="1" id="KW-0808">Transferase</keyword>
<evidence type="ECO:0000259" key="5">
    <source>
        <dbReference type="PROSITE" id="PS50237"/>
    </source>
</evidence>
<evidence type="ECO:0000256" key="1">
    <source>
        <dbReference type="ARBA" id="ARBA00022679"/>
    </source>
</evidence>
<feature type="region of interest" description="Disordered" evidence="4">
    <location>
        <begin position="87"/>
        <end position="106"/>
    </location>
</feature>
<dbReference type="AlphaFoldDB" id="A0AA88NQV0"/>
<accession>A0AA88NQV0</accession>
<feature type="non-terminal residue" evidence="6">
    <location>
        <position position="268"/>
    </location>
</feature>
<gene>
    <name evidence="6" type="ORF">Q7C36_002905</name>
</gene>
<keyword evidence="7" id="KW-1185">Reference proteome</keyword>
<keyword evidence="2 3" id="KW-0833">Ubl conjugation pathway</keyword>
<feature type="domain" description="HECT" evidence="5">
    <location>
        <begin position="149"/>
        <end position="189"/>
    </location>
</feature>
<dbReference type="InterPro" id="IPR035983">
    <property type="entry name" value="Hect_E3_ubiquitin_ligase"/>
</dbReference>
<evidence type="ECO:0000313" key="6">
    <source>
        <dbReference type="EMBL" id="KAK2863751.1"/>
    </source>
</evidence>
<evidence type="ECO:0000256" key="4">
    <source>
        <dbReference type="SAM" id="MobiDB-lite"/>
    </source>
</evidence>
<dbReference type="PROSITE" id="PS50237">
    <property type="entry name" value="HECT"/>
    <property type="match status" value="1"/>
</dbReference>
<dbReference type="InterPro" id="IPR000569">
    <property type="entry name" value="HECT_dom"/>
</dbReference>
<reference evidence="6" key="1">
    <citation type="submission" date="2023-08" db="EMBL/GenBank/DDBJ databases">
        <title>Pelteobagrus vachellii genome.</title>
        <authorList>
            <person name="Liu H."/>
        </authorList>
    </citation>
    <scope>NUCLEOTIDE SEQUENCE</scope>
    <source>
        <strain evidence="6">PRFRI_2022a</strain>
        <tissue evidence="6">Muscle</tissue>
    </source>
</reference>
<comment type="caution">
    <text evidence="6">The sequence shown here is derived from an EMBL/GenBank/DDBJ whole genome shotgun (WGS) entry which is preliminary data.</text>
</comment>
<dbReference type="GO" id="GO:0004842">
    <property type="term" value="F:ubiquitin-protein transferase activity"/>
    <property type="evidence" value="ECO:0007669"/>
    <property type="project" value="InterPro"/>
</dbReference>
<name>A0AA88NQV0_TACVA</name>
<evidence type="ECO:0000256" key="2">
    <source>
        <dbReference type="ARBA" id="ARBA00022786"/>
    </source>
</evidence>
<evidence type="ECO:0000256" key="3">
    <source>
        <dbReference type="PROSITE-ProRule" id="PRU00104"/>
    </source>
</evidence>
<dbReference type="EMBL" id="JAVHJS010000003">
    <property type="protein sequence ID" value="KAK2863751.1"/>
    <property type="molecule type" value="Genomic_DNA"/>
</dbReference>